<gene>
    <name evidence="11" type="primary">holA</name>
    <name evidence="11" type="ORF">E3J68_02395</name>
</gene>
<dbReference type="Gene3D" id="3.40.50.300">
    <property type="entry name" value="P-loop containing nucleotide triphosphate hydrolases"/>
    <property type="match status" value="1"/>
</dbReference>
<evidence type="ECO:0000256" key="3">
    <source>
        <dbReference type="ARBA" id="ARBA00022679"/>
    </source>
</evidence>
<dbReference type="AlphaFoldDB" id="A0A523TFH8"/>
<dbReference type="GO" id="GO:0009360">
    <property type="term" value="C:DNA polymerase III complex"/>
    <property type="evidence" value="ECO:0007669"/>
    <property type="project" value="InterPro"/>
</dbReference>
<dbReference type="PANTHER" id="PTHR34388:SF1">
    <property type="entry name" value="DNA POLYMERASE III SUBUNIT DELTA"/>
    <property type="match status" value="1"/>
</dbReference>
<name>A0A523TFH8_UNCAE</name>
<evidence type="ECO:0000313" key="12">
    <source>
        <dbReference type="Proteomes" id="UP000316517"/>
    </source>
</evidence>
<sequence>MKYRDLIKEIGEGRIASAYLFEGEEDYLKEEALRKLREILIFPGYEDFDCEDFSCRDTSISHLLELVNTFPFRGKRRLVIARDMDECLPAYGKAMVEYLDHPMPSTCLVGLGRKFNRKTKFYRSFEERGKIVSFYPLRDEEVIDWIRGRVKKEGKKISPQAGIYLQERVGNDLRSLRGEIEKLVLFSHPKAFIEKEDVENLVGKGTGPDIFDLTKAIRERRVPAALLSLSQLLDRGEKPTRIHALIAREIKILLRLKEKGGRTTPDEACSIIFPAKGHYTRFYWDIARSYIQASKEFTREELINGYHRLVEAELSIKTGREDQGRALEKMILDFLVREDIRSGEQLSYP</sequence>
<dbReference type="InterPro" id="IPR048466">
    <property type="entry name" value="DNA_pol3_delta-like_C"/>
</dbReference>
<evidence type="ECO:0000256" key="4">
    <source>
        <dbReference type="ARBA" id="ARBA00022695"/>
    </source>
</evidence>
<dbReference type="NCBIfam" id="TIGR01128">
    <property type="entry name" value="holA"/>
    <property type="match status" value="1"/>
</dbReference>
<dbReference type="EMBL" id="SOJT01000097">
    <property type="protein sequence ID" value="TET29082.1"/>
    <property type="molecule type" value="Genomic_DNA"/>
</dbReference>
<dbReference type="InterPro" id="IPR005790">
    <property type="entry name" value="DNA_polIII_delta"/>
</dbReference>
<dbReference type="InterPro" id="IPR027417">
    <property type="entry name" value="P-loop_NTPase"/>
</dbReference>
<dbReference type="InterPro" id="IPR010372">
    <property type="entry name" value="DNA_pol3_delta_N"/>
</dbReference>
<evidence type="ECO:0000256" key="5">
    <source>
        <dbReference type="ARBA" id="ARBA00022705"/>
    </source>
</evidence>
<dbReference type="Pfam" id="PF21694">
    <property type="entry name" value="DNA_pol3_delta_C"/>
    <property type="match status" value="1"/>
</dbReference>
<evidence type="ECO:0000259" key="9">
    <source>
        <dbReference type="Pfam" id="PF06144"/>
    </source>
</evidence>
<feature type="domain" description="DNA polymerase III delta N-terminal" evidence="9">
    <location>
        <begin position="19"/>
        <end position="133"/>
    </location>
</feature>
<comment type="similarity">
    <text evidence="7">Belongs to the DNA polymerase HolA subunit family.</text>
</comment>
<proteinExistence type="inferred from homology"/>
<evidence type="ECO:0000256" key="8">
    <source>
        <dbReference type="ARBA" id="ARBA00049244"/>
    </source>
</evidence>
<evidence type="ECO:0000256" key="7">
    <source>
        <dbReference type="ARBA" id="ARBA00034754"/>
    </source>
</evidence>
<accession>A0A523TFH8</accession>
<keyword evidence="4 11" id="KW-0548">Nucleotidyltransferase</keyword>
<dbReference type="Gene3D" id="1.10.8.60">
    <property type="match status" value="1"/>
</dbReference>
<protein>
    <recommendedName>
        <fullName evidence="2">DNA polymerase III subunit delta</fullName>
        <ecNumber evidence="1">2.7.7.7</ecNumber>
    </recommendedName>
</protein>
<dbReference type="GO" id="GO:0003887">
    <property type="term" value="F:DNA-directed DNA polymerase activity"/>
    <property type="evidence" value="ECO:0007669"/>
    <property type="project" value="UniProtKB-KW"/>
</dbReference>
<evidence type="ECO:0000256" key="1">
    <source>
        <dbReference type="ARBA" id="ARBA00012417"/>
    </source>
</evidence>
<keyword evidence="5" id="KW-0235">DNA replication</keyword>
<dbReference type="SUPFAM" id="SSF52540">
    <property type="entry name" value="P-loop containing nucleoside triphosphate hydrolases"/>
    <property type="match status" value="1"/>
</dbReference>
<comment type="catalytic activity">
    <reaction evidence="8">
        <text>DNA(n) + a 2'-deoxyribonucleoside 5'-triphosphate = DNA(n+1) + diphosphate</text>
        <dbReference type="Rhea" id="RHEA:22508"/>
        <dbReference type="Rhea" id="RHEA-COMP:17339"/>
        <dbReference type="Rhea" id="RHEA-COMP:17340"/>
        <dbReference type="ChEBI" id="CHEBI:33019"/>
        <dbReference type="ChEBI" id="CHEBI:61560"/>
        <dbReference type="ChEBI" id="CHEBI:173112"/>
        <dbReference type="EC" id="2.7.7.7"/>
    </reaction>
</comment>
<reference evidence="11 12" key="1">
    <citation type="submission" date="2019-03" db="EMBL/GenBank/DDBJ databases">
        <title>Metabolic potential of uncultured bacteria and archaea associated with petroleum seepage in deep-sea sediments.</title>
        <authorList>
            <person name="Dong X."/>
            <person name="Hubert C."/>
        </authorList>
    </citation>
    <scope>NUCLEOTIDE SEQUENCE [LARGE SCALE GENOMIC DNA]</scope>
    <source>
        <strain evidence="11">E44_bin3</strain>
    </source>
</reference>
<keyword evidence="6" id="KW-0239">DNA-directed DNA polymerase</keyword>
<dbReference type="InterPro" id="IPR008921">
    <property type="entry name" value="DNA_pol3_clamp-load_cplx_C"/>
</dbReference>
<evidence type="ECO:0000256" key="2">
    <source>
        <dbReference type="ARBA" id="ARBA00017703"/>
    </source>
</evidence>
<dbReference type="Pfam" id="PF06144">
    <property type="entry name" value="DNA_pol3_delta"/>
    <property type="match status" value="1"/>
</dbReference>
<dbReference type="GO" id="GO:0006261">
    <property type="term" value="P:DNA-templated DNA replication"/>
    <property type="evidence" value="ECO:0007669"/>
    <property type="project" value="TreeGrafter"/>
</dbReference>
<dbReference type="Gene3D" id="1.20.272.10">
    <property type="match status" value="1"/>
</dbReference>
<dbReference type="EC" id="2.7.7.7" evidence="1"/>
<evidence type="ECO:0000256" key="6">
    <source>
        <dbReference type="ARBA" id="ARBA00022932"/>
    </source>
</evidence>
<evidence type="ECO:0000313" key="11">
    <source>
        <dbReference type="EMBL" id="TET29082.1"/>
    </source>
</evidence>
<organism evidence="11 12">
    <name type="scientific">Aerophobetes bacterium</name>
    <dbReference type="NCBI Taxonomy" id="2030807"/>
    <lineage>
        <taxon>Bacteria</taxon>
        <taxon>Candidatus Aerophobota</taxon>
    </lineage>
</organism>
<evidence type="ECO:0000259" key="10">
    <source>
        <dbReference type="Pfam" id="PF21694"/>
    </source>
</evidence>
<comment type="caution">
    <text evidence="11">The sequence shown here is derived from an EMBL/GenBank/DDBJ whole genome shotgun (WGS) entry which is preliminary data.</text>
</comment>
<dbReference type="SUPFAM" id="SSF48019">
    <property type="entry name" value="post-AAA+ oligomerization domain-like"/>
    <property type="match status" value="1"/>
</dbReference>
<dbReference type="Proteomes" id="UP000316517">
    <property type="component" value="Unassembled WGS sequence"/>
</dbReference>
<dbReference type="PANTHER" id="PTHR34388">
    <property type="entry name" value="DNA POLYMERASE III SUBUNIT DELTA"/>
    <property type="match status" value="1"/>
</dbReference>
<dbReference type="GO" id="GO:0003677">
    <property type="term" value="F:DNA binding"/>
    <property type="evidence" value="ECO:0007669"/>
    <property type="project" value="InterPro"/>
</dbReference>
<keyword evidence="3 11" id="KW-0808">Transferase</keyword>
<feature type="domain" description="DNA polymerase III delta subunit-like C-terminal" evidence="10">
    <location>
        <begin position="209"/>
        <end position="333"/>
    </location>
</feature>